<sequence>MGDNDDEPMDIGPLFGPKLKYTVPRNNPTDRACWTSQHDQEHLRREKEDEAIDALESRIEKQRDRVSKEKKKLKRLECDRDDEIERINSRRNACDQRIEVKTRLKRSGSRIQNRKTMEYLEKKHPGMELEDIIELLKKKAI</sequence>
<organism evidence="2 3">
    <name type="scientific">Caenorhabditis briggsae</name>
    <dbReference type="NCBI Taxonomy" id="6238"/>
    <lineage>
        <taxon>Eukaryota</taxon>
        <taxon>Metazoa</taxon>
        <taxon>Ecdysozoa</taxon>
        <taxon>Nematoda</taxon>
        <taxon>Chromadorea</taxon>
        <taxon>Rhabditida</taxon>
        <taxon>Rhabditina</taxon>
        <taxon>Rhabditomorpha</taxon>
        <taxon>Rhabditoidea</taxon>
        <taxon>Rhabditidae</taxon>
        <taxon>Peloderinae</taxon>
        <taxon>Caenorhabditis</taxon>
    </lineage>
</organism>
<feature type="compositionally biased region" description="Basic and acidic residues" evidence="1">
    <location>
        <begin position="38"/>
        <end position="48"/>
    </location>
</feature>
<feature type="region of interest" description="Disordered" evidence="1">
    <location>
        <begin position="1"/>
        <end position="49"/>
    </location>
</feature>
<evidence type="ECO:0000313" key="3">
    <source>
        <dbReference type="Proteomes" id="UP000827892"/>
    </source>
</evidence>
<dbReference type="AlphaFoldDB" id="A0AAE9A565"/>
<dbReference type="Proteomes" id="UP000827892">
    <property type="component" value="Chromosome V"/>
</dbReference>
<protein>
    <submittedName>
        <fullName evidence="2">Uncharacterized protein</fullName>
    </submittedName>
</protein>
<feature type="compositionally biased region" description="Polar residues" evidence="1">
    <location>
        <begin position="24"/>
        <end position="37"/>
    </location>
</feature>
<reference evidence="2 3" key="1">
    <citation type="submission" date="2022-02" db="EMBL/GenBank/DDBJ databases">
        <title>Chromosome-level reference genomes for two strains of Caenorhabditis briggsae: an improved platform for comparative genomics.</title>
        <authorList>
            <person name="Stevens L."/>
            <person name="Andersen E.C."/>
        </authorList>
    </citation>
    <scope>NUCLEOTIDE SEQUENCE [LARGE SCALE GENOMIC DNA]</scope>
    <source>
        <strain evidence="2">QX1410_ONT</strain>
        <tissue evidence="2">Whole-organism</tissue>
    </source>
</reference>
<evidence type="ECO:0000256" key="1">
    <source>
        <dbReference type="SAM" id="MobiDB-lite"/>
    </source>
</evidence>
<dbReference type="EMBL" id="CP090895">
    <property type="protein sequence ID" value="ULT91640.1"/>
    <property type="molecule type" value="Genomic_DNA"/>
</dbReference>
<proteinExistence type="predicted"/>
<name>A0AAE9A565_CAEBR</name>
<accession>A0AAE9A565</accession>
<evidence type="ECO:0000313" key="2">
    <source>
        <dbReference type="EMBL" id="ULT91640.1"/>
    </source>
</evidence>
<gene>
    <name evidence="2" type="ORF">L3Y34_009339</name>
</gene>